<dbReference type="AlphaFoldDB" id="A0A0W0TQH0"/>
<dbReference type="InterPro" id="IPR010133">
    <property type="entry name" value="Bacteriocin_signal_seq"/>
</dbReference>
<protein>
    <recommendedName>
        <fullName evidence="4">Bacteriocin</fullName>
    </recommendedName>
</protein>
<reference evidence="2 3" key="1">
    <citation type="submission" date="2015-11" db="EMBL/GenBank/DDBJ databases">
        <title>Genomic analysis of 38 Legionella species identifies large and diverse effector repertoires.</title>
        <authorList>
            <person name="Burstein D."/>
            <person name="Amaro F."/>
            <person name="Zusman T."/>
            <person name="Lifshitz Z."/>
            <person name="Cohen O."/>
            <person name="Gilbert J.A."/>
            <person name="Pupko T."/>
            <person name="Shuman H.A."/>
            <person name="Segal G."/>
        </authorList>
    </citation>
    <scope>NUCLEOTIDE SEQUENCE [LARGE SCALE GENOMIC DNA]</scope>
    <source>
        <strain evidence="2 3">SE-32A-C8</strain>
    </source>
</reference>
<comment type="caution">
    <text evidence="2">The sequence shown here is derived from an EMBL/GenBank/DDBJ whole genome shotgun (WGS) entry which is preliminary data.</text>
</comment>
<evidence type="ECO:0000313" key="3">
    <source>
        <dbReference type="Proteomes" id="UP000054773"/>
    </source>
</evidence>
<evidence type="ECO:0000256" key="1">
    <source>
        <dbReference type="SAM" id="MobiDB-lite"/>
    </source>
</evidence>
<accession>A0A0W0TQH0</accession>
<feature type="compositionally biased region" description="Polar residues" evidence="1">
    <location>
        <begin position="23"/>
        <end position="32"/>
    </location>
</feature>
<evidence type="ECO:0000313" key="2">
    <source>
        <dbReference type="EMBL" id="KTC97753.1"/>
    </source>
</evidence>
<dbReference type="STRING" id="448.Lery_1592"/>
<feature type="compositionally biased region" description="Basic residues" evidence="1">
    <location>
        <begin position="1"/>
        <end position="13"/>
    </location>
</feature>
<sequence>MKQHKTTKKKSKTLSKEDLNKVSGGNQDNSFGTRVREGFERMTPPNIDRIIEHFNNKRNR</sequence>
<dbReference type="RefSeq" id="WP_058526722.1">
    <property type="nucleotide sequence ID" value="NZ_CAAAHY010000016.1"/>
</dbReference>
<proteinExistence type="predicted"/>
<dbReference type="NCBIfam" id="TIGR01847">
    <property type="entry name" value="bacteriocin_sig"/>
    <property type="match status" value="1"/>
</dbReference>
<keyword evidence="3" id="KW-1185">Reference proteome</keyword>
<gene>
    <name evidence="2" type="ORF">Lery_1592</name>
</gene>
<feature type="region of interest" description="Disordered" evidence="1">
    <location>
        <begin position="1"/>
        <end position="47"/>
    </location>
</feature>
<dbReference type="EMBL" id="LNYA01000024">
    <property type="protein sequence ID" value="KTC97753.1"/>
    <property type="molecule type" value="Genomic_DNA"/>
</dbReference>
<dbReference type="PATRIC" id="fig|448.7.peg.1660"/>
<name>A0A0W0TQH0_LEGER</name>
<dbReference type="Proteomes" id="UP000054773">
    <property type="component" value="Unassembled WGS sequence"/>
</dbReference>
<evidence type="ECO:0008006" key="4">
    <source>
        <dbReference type="Google" id="ProtNLM"/>
    </source>
</evidence>
<organism evidence="2 3">
    <name type="scientific">Legionella erythra</name>
    <dbReference type="NCBI Taxonomy" id="448"/>
    <lineage>
        <taxon>Bacteria</taxon>
        <taxon>Pseudomonadati</taxon>
        <taxon>Pseudomonadota</taxon>
        <taxon>Gammaproteobacteria</taxon>
        <taxon>Legionellales</taxon>
        <taxon>Legionellaceae</taxon>
        <taxon>Legionella</taxon>
    </lineage>
</organism>